<keyword evidence="1" id="KW-0597">Phosphoprotein</keyword>
<reference evidence="3 4" key="1">
    <citation type="submission" date="2018-06" db="EMBL/GenBank/DDBJ databases">
        <authorList>
            <consortium name="Pathogen Informatics"/>
            <person name="Doyle S."/>
        </authorList>
    </citation>
    <scope>NUCLEOTIDE SEQUENCE [LARGE SCALE GENOMIC DNA]</scope>
    <source>
        <strain evidence="3 4">NCTC13315</strain>
    </source>
</reference>
<dbReference type="Gene3D" id="3.40.50.2300">
    <property type="match status" value="1"/>
</dbReference>
<accession>A0A378I4W0</accession>
<dbReference type="OrthoDB" id="5697380at2"/>
<dbReference type="AlphaFoldDB" id="A0A378I4W0"/>
<dbReference type="SUPFAM" id="SSF52172">
    <property type="entry name" value="CheY-like"/>
    <property type="match status" value="1"/>
</dbReference>
<dbReference type="InterPro" id="IPR011006">
    <property type="entry name" value="CheY-like_superfamily"/>
</dbReference>
<gene>
    <name evidence="3" type="ORF">NCTC13315_02438</name>
</gene>
<dbReference type="CDD" id="cd00156">
    <property type="entry name" value="REC"/>
    <property type="match status" value="1"/>
</dbReference>
<sequence>MQHSLIPACYFPSTVLFIDDSRNFLLNFVLQLDEWLAYRVFDSPFNALDHIHKKHCELATFSQRCLDKFTDLKKYTTRQQVNTLLHSEIYNPHRFSEISVIVVDYAMSEIDGLEFCHKISHTPIKKILLTSKSDEQAARAAFNAGLIDCYIPKKDPNVADLITHSINELQRQYFQGMAKSIFHELSLTPPACLQDKKFITFFKQLCDEKGIVEFYLTDNTGSFLLLDQDAQISFLIVKSDEERMVYLELARRYGASNELINQLSKGEKIPAVTQLADSSNQDWLTSLLPANQLTANNTYWYSYSDELLLDINKEELLSYHHHLEEIDAEELLLLSS</sequence>
<evidence type="ECO:0000256" key="1">
    <source>
        <dbReference type="PROSITE-ProRule" id="PRU00169"/>
    </source>
</evidence>
<evidence type="ECO:0000313" key="3">
    <source>
        <dbReference type="EMBL" id="STX29882.1"/>
    </source>
</evidence>
<feature type="modified residue" description="4-aspartylphosphate" evidence="1">
    <location>
        <position position="104"/>
    </location>
</feature>
<dbReference type="Proteomes" id="UP000254968">
    <property type="component" value="Unassembled WGS sequence"/>
</dbReference>
<dbReference type="EMBL" id="UGNV01000001">
    <property type="protein sequence ID" value="STX29882.1"/>
    <property type="molecule type" value="Genomic_DNA"/>
</dbReference>
<keyword evidence="4" id="KW-1185">Reference proteome</keyword>
<proteinExistence type="predicted"/>
<evidence type="ECO:0000313" key="4">
    <source>
        <dbReference type="Proteomes" id="UP000254968"/>
    </source>
</evidence>
<dbReference type="GO" id="GO:0000160">
    <property type="term" value="P:phosphorelay signal transduction system"/>
    <property type="evidence" value="ECO:0007669"/>
    <property type="project" value="InterPro"/>
</dbReference>
<organism evidence="3 4">
    <name type="scientific">Legionella beliardensis</name>
    <dbReference type="NCBI Taxonomy" id="91822"/>
    <lineage>
        <taxon>Bacteria</taxon>
        <taxon>Pseudomonadati</taxon>
        <taxon>Pseudomonadota</taxon>
        <taxon>Gammaproteobacteria</taxon>
        <taxon>Legionellales</taxon>
        <taxon>Legionellaceae</taxon>
        <taxon>Legionella</taxon>
    </lineage>
</organism>
<dbReference type="RefSeq" id="WP_115303540.1">
    <property type="nucleotide sequence ID" value="NZ_CAAAHO010000002.1"/>
</dbReference>
<dbReference type="Pfam" id="PF00072">
    <property type="entry name" value="Response_reg"/>
    <property type="match status" value="1"/>
</dbReference>
<dbReference type="InterPro" id="IPR001789">
    <property type="entry name" value="Sig_transdc_resp-reg_receiver"/>
</dbReference>
<name>A0A378I4W0_9GAMM</name>
<dbReference type="PROSITE" id="PS50110">
    <property type="entry name" value="RESPONSE_REGULATORY"/>
    <property type="match status" value="1"/>
</dbReference>
<evidence type="ECO:0000259" key="2">
    <source>
        <dbReference type="PROSITE" id="PS50110"/>
    </source>
</evidence>
<protein>
    <submittedName>
        <fullName evidence="3">Response regulator containing a CheY-like receiver domain and an HD-GYP domain</fullName>
    </submittedName>
</protein>
<feature type="domain" description="Response regulatory" evidence="2">
    <location>
        <begin position="14"/>
        <end position="167"/>
    </location>
</feature>